<keyword evidence="5 9" id="KW-0418">Kinase</keyword>
<name>A0A6J4MJT4_9ACTN</name>
<dbReference type="CDD" id="cd14014">
    <property type="entry name" value="STKc_PknB_like"/>
    <property type="match status" value="1"/>
</dbReference>
<feature type="compositionally biased region" description="Pro residues" evidence="7">
    <location>
        <begin position="325"/>
        <end position="336"/>
    </location>
</feature>
<dbReference type="InterPro" id="IPR011009">
    <property type="entry name" value="Kinase-like_dom_sf"/>
</dbReference>
<keyword evidence="6" id="KW-0067">ATP-binding</keyword>
<evidence type="ECO:0000256" key="1">
    <source>
        <dbReference type="ARBA" id="ARBA00012513"/>
    </source>
</evidence>
<feature type="compositionally biased region" description="Pro residues" evidence="7">
    <location>
        <begin position="286"/>
        <end position="299"/>
    </location>
</feature>
<evidence type="ECO:0000256" key="2">
    <source>
        <dbReference type="ARBA" id="ARBA00022527"/>
    </source>
</evidence>
<dbReference type="InterPro" id="IPR008271">
    <property type="entry name" value="Ser/Thr_kinase_AS"/>
</dbReference>
<keyword evidence="4" id="KW-0547">Nucleotide-binding</keyword>
<feature type="region of interest" description="Disordered" evidence="7">
    <location>
        <begin position="247"/>
        <end position="266"/>
    </location>
</feature>
<dbReference type="Gene3D" id="3.30.200.20">
    <property type="entry name" value="Phosphorylase Kinase, domain 1"/>
    <property type="match status" value="1"/>
</dbReference>
<proteinExistence type="predicted"/>
<evidence type="ECO:0000256" key="6">
    <source>
        <dbReference type="ARBA" id="ARBA00022840"/>
    </source>
</evidence>
<organism evidence="9">
    <name type="scientific">uncultured Nocardioidaceae bacterium</name>
    <dbReference type="NCBI Taxonomy" id="253824"/>
    <lineage>
        <taxon>Bacteria</taxon>
        <taxon>Bacillati</taxon>
        <taxon>Actinomycetota</taxon>
        <taxon>Actinomycetes</taxon>
        <taxon>Propionibacteriales</taxon>
        <taxon>Nocardioidaceae</taxon>
        <taxon>environmental samples</taxon>
    </lineage>
</organism>
<dbReference type="GO" id="GO:0005524">
    <property type="term" value="F:ATP binding"/>
    <property type="evidence" value="ECO:0007669"/>
    <property type="project" value="UniProtKB-KW"/>
</dbReference>
<feature type="domain" description="Protein kinase" evidence="8">
    <location>
        <begin position="1"/>
        <end position="244"/>
    </location>
</feature>
<evidence type="ECO:0000256" key="3">
    <source>
        <dbReference type="ARBA" id="ARBA00022679"/>
    </source>
</evidence>
<feature type="compositionally biased region" description="Low complexity" evidence="7">
    <location>
        <begin position="247"/>
        <end position="262"/>
    </location>
</feature>
<dbReference type="SMART" id="SM00220">
    <property type="entry name" value="S_TKc"/>
    <property type="match status" value="1"/>
</dbReference>
<accession>A0A6J4MJT4</accession>
<sequence length="581" mass="61436">MGVVWAGRDEVLARAVAVKEVTPPPGLTDEQRVHLRERTLREARAAARINSRAAVTVYDVVEEDGRPWIVMELLPPRTLADVLREDGPLPEEAAARVGLRVLDALSAAHGAGVLHRDVKPANVLYDSTGQAVLTDFGIASLDGDPSMTTTGTIIGSPGYVAPERALGHAPSPASDLWSLGVLLATAVHGRSPFERDSPLATLVAGLHEPLPEWASEGPLGAVLVGLLAKDPKERPDLATVRALLERSATSSAPATARMAPAADDAERTQALSLPVLPPVEESAPAAAPPTFPPAPPAGVPPRARPRITESARPVTGDRSVEPAAAPAPRPTPSPPPPRRRSRALAAALVIAALTMAAVVALLLLDPGNGDGSASDTQNAGDTGTSGTDDGSGTDSGTSDDPGSGGDTETDPAETPPTTPEDNSGSGSGEQEDPDAPVVPEGYTVFRDSEYEVALPDGWTITEETETRKVYSDPDTGRYLLLEEGGEPNGDPYKDWVRQETYFSDTIPGYELLGIERVDYRDFDAADWEFMRDSDWGRMHIRNRAVVDGDQAFALYWAAPEDDWEASLPVFEDIAASFEPLG</sequence>
<dbReference type="Gene3D" id="1.10.510.10">
    <property type="entry name" value="Transferase(Phosphotransferase) domain 1"/>
    <property type="match status" value="1"/>
</dbReference>
<dbReference type="PROSITE" id="PS00108">
    <property type="entry name" value="PROTEIN_KINASE_ST"/>
    <property type="match status" value="1"/>
</dbReference>
<evidence type="ECO:0000313" key="9">
    <source>
        <dbReference type="EMBL" id="CAA9357332.1"/>
    </source>
</evidence>
<gene>
    <name evidence="9" type="ORF">AVDCRST_MAG46-3022</name>
</gene>
<dbReference type="EMBL" id="CADCUD010000211">
    <property type="protein sequence ID" value="CAA9357332.1"/>
    <property type="molecule type" value="Genomic_DNA"/>
</dbReference>
<dbReference type="InterPro" id="IPR000719">
    <property type="entry name" value="Prot_kinase_dom"/>
</dbReference>
<reference evidence="9" key="1">
    <citation type="submission" date="2020-02" db="EMBL/GenBank/DDBJ databases">
        <authorList>
            <person name="Meier V. D."/>
        </authorList>
    </citation>
    <scope>NUCLEOTIDE SEQUENCE</scope>
    <source>
        <strain evidence="9">AVDCRST_MAG46</strain>
    </source>
</reference>
<evidence type="ECO:0000256" key="7">
    <source>
        <dbReference type="SAM" id="MobiDB-lite"/>
    </source>
</evidence>
<keyword evidence="3" id="KW-0808">Transferase</keyword>
<keyword evidence="2 9" id="KW-0723">Serine/threonine-protein kinase</keyword>
<dbReference type="SUPFAM" id="SSF56112">
    <property type="entry name" value="Protein kinase-like (PK-like)"/>
    <property type="match status" value="1"/>
</dbReference>
<evidence type="ECO:0000259" key="8">
    <source>
        <dbReference type="PROSITE" id="PS50011"/>
    </source>
</evidence>
<dbReference type="EC" id="2.7.11.1" evidence="1"/>
<evidence type="ECO:0000256" key="5">
    <source>
        <dbReference type="ARBA" id="ARBA00022777"/>
    </source>
</evidence>
<feature type="compositionally biased region" description="Low complexity" evidence="7">
    <location>
        <begin position="380"/>
        <end position="401"/>
    </location>
</feature>
<feature type="region of interest" description="Disordered" evidence="7">
    <location>
        <begin position="369"/>
        <end position="440"/>
    </location>
</feature>
<dbReference type="PANTHER" id="PTHR43289">
    <property type="entry name" value="MITOGEN-ACTIVATED PROTEIN KINASE KINASE KINASE 20-RELATED"/>
    <property type="match status" value="1"/>
</dbReference>
<evidence type="ECO:0000256" key="4">
    <source>
        <dbReference type="ARBA" id="ARBA00022741"/>
    </source>
</evidence>
<dbReference type="GO" id="GO:0004674">
    <property type="term" value="F:protein serine/threonine kinase activity"/>
    <property type="evidence" value="ECO:0007669"/>
    <property type="project" value="UniProtKB-KW"/>
</dbReference>
<protein>
    <recommendedName>
        <fullName evidence="1">non-specific serine/threonine protein kinase</fullName>
        <ecNumber evidence="1">2.7.11.1</ecNumber>
    </recommendedName>
</protein>
<dbReference type="PROSITE" id="PS50011">
    <property type="entry name" value="PROTEIN_KINASE_DOM"/>
    <property type="match status" value="1"/>
</dbReference>
<dbReference type="PANTHER" id="PTHR43289:SF6">
    <property type="entry name" value="SERINE_THREONINE-PROTEIN KINASE NEKL-3"/>
    <property type="match status" value="1"/>
</dbReference>
<feature type="region of interest" description="Disordered" evidence="7">
    <location>
        <begin position="280"/>
        <end position="340"/>
    </location>
</feature>
<dbReference type="AlphaFoldDB" id="A0A6J4MJT4"/>
<dbReference type="Pfam" id="PF00069">
    <property type="entry name" value="Pkinase"/>
    <property type="match status" value="1"/>
</dbReference>